<dbReference type="AlphaFoldDB" id="A0A518EX41"/>
<evidence type="ECO:0000256" key="3">
    <source>
        <dbReference type="ARBA" id="ARBA00023082"/>
    </source>
</evidence>
<protein>
    <submittedName>
        <fullName evidence="8">RNA polymerase sigma factor</fullName>
    </submittedName>
</protein>
<dbReference type="InterPro" id="IPR014284">
    <property type="entry name" value="RNA_pol_sigma-70_dom"/>
</dbReference>
<dbReference type="Pfam" id="PF08281">
    <property type="entry name" value="Sigma70_r4_2"/>
    <property type="match status" value="1"/>
</dbReference>
<keyword evidence="9" id="KW-1185">Reference proteome</keyword>
<dbReference type="GO" id="GO:0006352">
    <property type="term" value="P:DNA-templated transcription initiation"/>
    <property type="evidence" value="ECO:0007669"/>
    <property type="project" value="InterPro"/>
</dbReference>
<dbReference type="SUPFAM" id="SSF88946">
    <property type="entry name" value="Sigma2 domain of RNA polymerase sigma factors"/>
    <property type="match status" value="1"/>
</dbReference>
<organism evidence="8 9">
    <name type="scientific">Saltatorellus ferox</name>
    <dbReference type="NCBI Taxonomy" id="2528018"/>
    <lineage>
        <taxon>Bacteria</taxon>
        <taxon>Pseudomonadati</taxon>
        <taxon>Planctomycetota</taxon>
        <taxon>Planctomycetia</taxon>
        <taxon>Planctomycetia incertae sedis</taxon>
        <taxon>Saltatorellus</taxon>
    </lineage>
</organism>
<comment type="similarity">
    <text evidence="1">Belongs to the sigma-70 factor family. ECF subfamily.</text>
</comment>
<dbReference type="Pfam" id="PF04542">
    <property type="entry name" value="Sigma70_r2"/>
    <property type="match status" value="1"/>
</dbReference>
<evidence type="ECO:0000259" key="6">
    <source>
        <dbReference type="Pfam" id="PF04542"/>
    </source>
</evidence>
<dbReference type="InterPro" id="IPR013324">
    <property type="entry name" value="RNA_pol_sigma_r3/r4-like"/>
</dbReference>
<keyword evidence="4" id="KW-0238">DNA-binding</keyword>
<evidence type="ECO:0000313" key="8">
    <source>
        <dbReference type="EMBL" id="QDV08631.1"/>
    </source>
</evidence>
<evidence type="ECO:0000256" key="1">
    <source>
        <dbReference type="ARBA" id="ARBA00010641"/>
    </source>
</evidence>
<keyword evidence="5" id="KW-0804">Transcription</keyword>
<dbReference type="InterPro" id="IPR007627">
    <property type="entry name" value="RNA_pol_sigma70_r2"/>
</dbReference>
<evidence type="ECO:0000313" key="9">
    <source>
        <dbReference type="Proteomes" id="UP000320390"/>
    </source>
</evidence>
<dbReference type="InterPro" id="IPR013249">
    <property type="entry name" value="RNA_pol_sigma70_r4_t2"/>
</dbReference>
<reference evidence="8 9" key="1">
    <citation type="submission" date="2019-02" db="EMBL/GenBank/DDBJ databases">
        <title>Deep-cultivation of Planctomycetes and their phenomic and genomic characterization uncovers novel biology.</title>
        <authorList>
            <person name="Wiegand S."/>
            <person name="Jogler M."/>
            <person name="Boedeker C."/>
            <person name="Pinto D."/>
            <person name="Vollmers J."/>
            <person name="Rivas-Marin E."/>
            <person name="Kohn T."/>
            <person name="Peeters S.H."/>
            <person name="Heuer A."/>
            <person name="Rast P."/>
            <person name="Oberbeckmann S."/>
            <person name="Bunk B."/>
            <person name="Jeske O."/>
            <person name="Meyerdierks A."/>
            <person name="Storesund J.E."/>
            <person name="Kallscheuer N."/>
            <person name="Luecker S."/>
            <person name="Lage O.M."/>
            <person name="Pohl T."/>
            <person name="Merkel B.J."/>
            <person name="Hornburger P."/>
            <person name="Mueller R.-W."/>
            <person name="Bruemmer F."/>
            <person name="Labrenz M."/>
            <person name="Spormann A.M."/>
            <person name="Op den Camp H."/>
            <person name="Overmann J."/>
            <person name="Amann R."/>
            <person name="Jetten M.S.M."/>
            <person name="Mascher T."/>
            <person name="Medema M.H."/>
            <person name="Devos D.P."/>
            <person name="Kaster A.-K."/>
            <person name="Ovreas L."/>
            <person name="Rohde M."/>
            <person name="Galperin M.Y."/>
            <person name="Jogler C."/>
        </authorList>
    </citation>
    <scope>NUCLEOTIDE SEQUENCE [LARGE SCALE GENOMIC DNA]</scope>
    <source>
        <strain evidence="8 9">Poly30</strain>
    </source>
</reference>
<evidence type="ECO:0000256" key="2">
    <source>
        <dbReference type="ARBA" id="ARBA00023015"/>
    </source>
</evidence>
<dbReference type="Gene3D" id="1.10.1740.10">
    <property type="match status" value="1"/>
</dbReference>
<evidence type="ECO:0000259" key="7">
    <source>
        <dbReference type="Pfam" id="PF08281"/>
    </source>
</evidence>
<feature type="domain" description="RNA polymerase sigma-70 region 2" evidence="6">
    <location>
        <begin position="18"/>
        <end position="78"/>
    </location>
</feature>
<name>A0A518EX41_9BACT</name>
<dbReference type="PANTHER" id="PTHR43133">
    <property type="entry name" value="RNA POLYMERASE ECF-TYPE SIGMA FACTO"/>
    <property type="match status" value="1"/>
</dbReference>
<dbReference type="NCBIfam" id="TIGR02937">
    <property type="entry name" value="sigma70-ECF"/>
    <property type="match status" value="1"/>
</dbReference>
<dbReference type="SUPFAM" id="SSF88659">
    <property type="entry name" value="Sigma3 and sigma4 domains of RNA polymerase sigma factors"/>
    <property type="match status" value="1"/>
</dbReference>
<feature type="domain" description="RNA polymerase sigma factor 70 region 4 type 2" evidence="7">
    <location>
        <begin position="108"/>
        <end position="158"/>
    </location>
</feature>
<keyword evidence="2" id="KW-0805">Transcription regulation</keyword>
<accession>A0A518EX41</accession>
<dbReference type="Gene3D" id="1.10.10.10">
    <property type="entry name" value="Winged helix-like DNA-binding domain superfamily/Winged helix DNA-binding domain"/>
    <property type="match status" value="1"/>
</dbReference>
<dbReference type="InterPro" id="IPR036388">
    <property type="entry name" value="WH-like_DNA-bd_sf"/>
</dbReference>
<dbReference type="OrthoDB" id="273655at2"/>
<dbReference type="Proteomes" id="UP000320390">
    <property type="component" value="Chromosome"/>
</dbReference>
<keyword evidence="3" id="KW-0731">Sigma factor</keyword>
<dbReference type="EMBL" id="CP036434">
    <property type="protein sequence ID" value="QDV08631.1"/>
    <property type="molecule type" value="Genomic_DNA"/>
</dbReference>
<dbReference type="GO" id="GO:0003677">
    <property type="term" value="F:DNA binding"/>
    <property type="evidence" value="ECO:0007669"/>
    <property type="project" value="UniProtKB-KW"/>
</dbReference>
<dbReference type="InterPro" id="IPR039425">
    <property type="entry name" value="RNA_pol_sigma-70-like"/>
</dbReference>
<evidence type="ECO:0000256" key="5">
    <source>
        <dbReference type="ARBA" id="ARBA00023163"/>
    </source>
</evidence>
<evidence type="ECO:0000256" key="4">
    <source>
        <dbReference type="ARBA" id="ARBA00023125"/>
    </source>
</evidence>
<dbReference type="InterPro" id="IPR013325">
    <property type="entry name" value="RNA_pol_sigma_r2"/>
</dbReference>
<dbReference type="PANTHER" id="PTHR43133:SF8">
    <property type="entry name" value="RNA POLYMERASE SIGMA FACTOR HI_1459-RELATED"/>
    <property type="match status" value="1"/>
</dbReference>
<proteinExistence type="inferred from homology"/>
<sequence>MTPDSDLSPDMEALLAEADWVRRIACSLLRDEGAALDLSQDVLHAAVVKRPALRGPRLRAWLVTVARRKVARRLERERARPHVEEQAAVPEVRDTDEAARRVQLHVDLAAEIQGLAPEDRRLLVAHYLEGRTQVDLARSEGLAPAALRKRLSRARTRLRQRLDASERGREGWTLALGFLGREFTGSAVPLPVETGGGPVAAAKPALATPALFLSIPLLAALMKFALVLVAVATVAFWLWPLEAPSLRSDSVIPAPTAASATVGVDRAGVDRAGMEPPAAAVSMREATVAEGDPAAPLTEEAAIEPSRFVRIVDEGLLPMAEARAVWIAKDGLQTRMTLDEDGYAATADAGAGRLLVAAPGYQGRWLELEESDRRGRGEARVVMLPVAPVLTGRVTVDGVAPGRVVRFWEWRLPKHLGLKSHESGEEKLERWLGIEDRPMPEADENGHFRMELFWAKETICLRLPSRFVLRSLNGEITGGDSVEWASDVAEITMDLAELPAVTGRLEWSDDGSPVTGLMHFMREDARGTTLDGMRWEPLTPSGEFAIPALIRPEDLELLDLEPFGSLARAHQIELSLESGAPEFSHLVVLEGQDLFLDLGTIRVQRHPEFQVLVREAASDGSEQKPIRAAIRAGGAHVSTGADGRATVRMDPDGALEVFAIGYRAASVPLSPGLLGQEVLVEMQPGTTLRVSLPSLPRGPAQPLVLLEWDDTPFETAYLDEERKGQPYSLSIHQRLQSAGFLGGGWSHAKPGAPGDASFPFPRDGDLLIGCLLPGRDVRVQLVDRLRQPLVTVPVTLEMGESHADLRPGWRDHALALEVRVMWEDGTPVSSGWVQLVGSADWGESFGFEAGHLRLDPLARGTYPVEVFATGAKTHRVQFELSTTLPALDIVLERE</sequence>
<gene>
    <name evidence="8" type="ORF">Poly30_41840</name>
</gene>
<dbReference type="GO" id="GO:0016987">
    <property type="term" value="F:sigma factor activity"/>
    <property type="evidence" value="ECO:0007669"/>
    <property type="project" value="UniProtKB-KW"/>
</dbReference>